<evidence type="ECO:0000313" key="1">
    <source>
        <dbReference type="EMBL" id="VVC95113.1"/>
    </source>
</evidence>
<accession>A0A5E4QCD7</accession>
<dbReference type="AlphaFoldDB" id="A0A5E4QCD7"/>
<name>A0A5E4QCD7_9NEOP</name>
<dbReference type="EMBL" id="FZQP02002225">
    <property type="protein sequence ID" value="VVC95113.1"/>
    <property type="molecule type" value="Genomic_DNA"/>
</dbReference>
<dbReference type="GO" id="GO:0005829">
    <property type="term" value="C:cytosol"/>
    <property type="evidence" value="ECO:0007669"/>
    <property type="project" value="GOC"/>
</dbReference>
<dbReference type="GO" id="GO:0016020">
    <property type="term" value="C:membrane"/>
    <property type="evidence" value="ECO:0007669"/>
    <property type="project" value="TreeGrafter"/>
</dbReference>
<dbReference type="GO" id="GO:0030139">
    <property type="term" value="C:endocytic vesicle"/>
    <property type="evidence" value="ECO:0007669"/>
    <property type="project" value="TreeGrafter"/>
</dbReference>
<dbReference type="InterPro" id="IPR040108">
    <property type="entry name" value="Laa1/Sip1/HEATR5"/>
</dbReference>
<organism evidence="1 2">
    <name type="scientific">Leptidea sinapis</name>
    <dbReference type="NCBI Taxonomy" id="189913"/>
    <lineage>
        <taxon>Eukaryota</taxon>
        <taxon>Metazoa</taxon>
        <taxon>Ecdysozoa</taxon>
        <taxon>Arthropoda</taxon>
        <taxon>Hexapoda</taxon>
        <taxon>Insecta</taxon>
        <taxon>Pterygota</taxon>
        <taxon>Neoptera</taxon>
        <taxon>Endopterygota</taxon>
        <taxon>Lepidoptera</taxon>
        <taxon>Glossata</taxon>
        <taxon>Ditrysia</taxon>
        <taxon>Papilionoidea</taxon>
        <taxon>Pieridae</taxon>
        <taxon>Dismorphiinae</taxon>
        <taxon>Leptidea</taxon>
    </lineage>
</organism>
<dbReference type="GO" id="GO:0008104">
    <property type="term" value="P:intracellular protein localization"/>
    <property type="evidence" value="ECO:0007669"/>
    <property type="project" value="TreeGrafter"/>
</dbReference>
<dbReference type="PANTHER" id="PTHR21663:SF0">
    <property type="entry name" value="HEAT REPEAT-CONTAINING PROTEIN 5B"/>
    <property type="match status" value="1"/>
</dbReference>
<proteinExistence type="predicted"/>
<dbReference type="Proteomes" id="UP000324832">
    <property type="component" value="Unassembled WGS sequence"/>
</dbReference>
<dbReference type="SUPFAM" id="SSF48371">
    <property type="entry name" value="ARM repeat"/>
    <property type="match status" value="1"/>
</dbReference>
<dbReference type="InterPro" id="IPR016024">
    <property type="entry name" value="ARM-type_fold"/>
</dbReference>
<dbReference type="Pfam" id="PF20210">
    <property type="entry name" value="Laa1_Sip1_HTR5"/>
    <property type="match status" value="1"/>
</dbReference>
<dbReference type="Pfam" id="PF25468">
    <property type="entry name" value="HEAT_HEATR5A"/>
    <property type="match status" value="1"/>
</dbReference>
<dbReference type="GO" id="GO:0005794">
    <property type="term" value="C:Golgi apparatus"/>
    <property type="evidence" value="ECO:0007669"/>
    <property type="project" value="TreeGrafter"/>
</dbReference>
<protein>
    <submittedName>
        <fullName evidence="1">Uncharacterized protein</fullName>
    </submittedName>
</protein>
<gene>
    <name evidence="1" type="ORF">LSINAPIS_LOCUS6906</name>
</gene>
<reference evidence="1 2" key="1">
    <citation type="submission" date="2017-07" db="EMBL/GenBank/DDBJ databases">
        <authorList>
            <person name="Talla V."/>
            <person name="Backstrom N."/>
        </authorList>
    </citation>
    <scope>NUCLEOTIDE SEQUENCE [LARGE SCALE GENOMIC DNA]</scope>
</reference>
<evidence type="ECO:0000313" key="2">
    <source>
        <dbReference type="Proteomes" id="UP000324832"/>
    </source>
</evidence>
<dbReference type="GO" id="GO:0006897">
    <property type="term" value="P:endocytosis"/>
    <property type="evidence" value="ECO:0007669"/>
    <property type="project" value="TreeGrafter"/>
</dbReference>
<dbReference type="InterPro" id="IPR046837">
    <property type="entry name" value="Laa1/Sip1/HEATR5-like_HEAT"/>
</dbReference>
<sequence>MHPRDTILLGEESLIYETDHADVEEQAGLSANSVPVRAAAASCAGRLCGCVSEADCQALSERVIALARSTPNKNARAAAAAAVGAVQRARGAASSAAALAALAALAQDSSSIELQRDLSSPDLCVRRASLCFLRQLTQKAAKEVCTYALQAKDHVPHKSYCGVAISETGLPGALFAYLDLERDATAASYARDTLTCCLLAAANTTVFAMECIQKIMSACEATCEPAHFDLVKAKEKLQKDPNADYLSLHLSELVRMAFVGATGESDALRLSGLRTLQTIIQMVHQLLVSSLDKLNKKGNTTLIYNESMATLEKFNDSAPGSYVKQLDTKPINNKAELARWKQQVSQSNNDVETDSDDYGDFESKGESLLKLVNPELVSLSENWLAALRDHALLSLPPEVVHTLGEGGPTGDLAPGKSLVFACLEVCVCLLVRRLPSLSPLKQEGRVGVIGVRKGLGVHGDTLVVKSLMCMSELTSLTSALSLLPTMLFLATEVIRESGGNETVAAAGVALLQRCAECSTVRVSESASEQHAHLLHAALAELIETVNTGTQLLWVLVPIAISYLREGSALGSAAPHVQIKKNLVAYKSHLPNNYCRGASKFFTTVINY</sequence>
<dbReference type="GO" id="GO:0042147">
    <property type="term" value="P:retrograde transport, endosome to Golgi"/>
    <property type="evidence" value="ECO:0007669"/>
    <property type="project" value="TreeGrafter"/>
</dbReference>
<dbReference type="PANTHER" id="PTHR21663">
    <property type="entry name" value="HYPOTHETICAL HEAT DOMAIN-CONTAINING"/>
    <property type="match status" value="1"/>
</dbReference>
<keyword evidence="2" id="KW-1185">Reference proteome</keyword>